<evidence type="ECO:0000313" key="1">
    <source>
        <dbReference type="EMBL" id="RZF53651.1"/>
    </source>
</evidence>
<dbReference type="RefSeq" id="WP_130161721.1">
    <property type="nucleotide sequence ID" value="NZ_SGIM01000004.1"/>
</dbReference>
<name>A0A4Q6XKE4_9GAMM</name>
<evidence type="ECO:0000313" key="2">
    <source>
        <dbReference type="Proteomes" id="UP000292110"/>
    </source>
</evidence>
<accession>A0A4Q6XKE4</accession>
<evidence type="ECO:0008006" key="3">
    <source>
        <dbReference type="Google" id="ProtNLM"/>
    </source>
</evidence>
<protein>
    <recommendedName>
        <fullName evidence="3">DNA-binding protein</fullName>
    </recommendedName>
</protein>
<reference evidence="1 2" key="1">
    <citation type="submission" date="2019-02" db="EMBL/GenBank/DDBJ databases">
        <title>The draft genome of Acinetobacter halotolerans strain JCM 31009.</title>
        <authorList>
            <person name="Qin J."/>
            <person name="Feng Y."/>
            <person name="Nemec A."/>
            <person name="Zong Z."/>
        </authorList>
    </citation>
    <scope>NUCLEOTIDE SEQUENCE [LARGE SCALE GENOMIC DNA]</scope>
    <source>
        <strain evidence="1 2">JCM 31009</strain>
    </source>
</reference>
<comment type="caution">
    <text evidence="1">The sequence shown here is derived from an EMBL/GenBank/DDBJ whole genome shotgun (WGS) entry which is preliminary data.</text>
</comment>
<sequence>MGIAIDLTNTERLVSTAEFALRLNISEKELYDRIKDGRIKPPVKDGRKNIWLNSYVLECILEKFKDSSQSKIQA</sequence>
<dbReference type="AlphaFoldDB" id="A0A4Q6XKE4"/>
<dbReference type="EMBL" id="SGIM01000004">
    <property type="protein sequence ID" value="RZF53651.1"/>
    <property type="molecule type" value="Genomic_DNA"/>
</dbReference>
<dbReference type="Proteomes" id="UP000292110">
    <property type="component" value="Unassembled WGS sequence"/>
</dbReference>
<keyword evidence="2" id="KW-1185">Reference proteome</keyword>
<proteinExistence type="predicted"/>
<gene>
    <name evidence="1" type="ORF">EXE30_06660</name>
</gene>
<organism evidence="1 2">
    <name type="scientific">Acinetobacter halotolerans</name>
    <dbReference type="NCBI Taxonomy" id="1752076"/>
    <lineage>
        <taxon>Bacteria</taxon>
        <taxon>Pseudomonadati</taxon>
        <taxon>Pseudomonadota</taxon>
        <taxon>Gammaproteobacteria</taxon>
        <taxon>Moraxellales</taxon>
        <taxon>Moraxellaceae</taxon>
        <taxon>Acinetobacter</taxon>
    </lineage>
</organism>